<feature type="binding site" evidence="12">
    <location>
        <position position="262"/>
    </location>
    <ligand>
        <name>Ca(2+)</name>
        <dbReference type="ChEBI" id="CHEBI:29108"/>
        <label>3</label>
    </ligand>
</feature>
<feature type="binding site" evidence="12">
    <location>
        <position position="273"/>
    </location>
    <ligand>
        <name>Zn(2+)</name>
        <dbReference type="ChEBI" id="CHEBI:29105"/>
        <label>1</label>
    </ligand>
</feature>
<comment type="similarity">
    <text evidence="1">Belongs to the peptidase M10A family.</text>
</comment>
<comment type="cofactor">
    <cofactor evidence="12">
        <name>Ca(2+)</name>
        <dbReference type="ChEBI" id="CHEBI:29108"/>
    </cofactor>
    <text evidence="12">Can bind about 5 Ca(2+) ions per subunit.</text>
</comment>
<feature type="binding site" evidence="12">
    <location>
        <position position="257"/>
    </location>
    <ligand>
        <name>Zn(2+)</name>
        <dbReference type="ChEBI" id="CHEBI:29105"/>
        <label>1</label>
    </ligand>
</feature>
<organism>
    <name type="scientific">Branchiostoma floridae</name>
    <name type="common">Florida lancelet</name>
    <name type="synonym">Amphioxus</name>
    <dbReference type="NCBI Taxonomy" id="7739"/>
    <lineage>
        <taxon>Eukaryota</taxon>
        <taxon>Metazoa</taxon>
        <taxon>Chordata</taxon>
        <taxon>Cephalochordata</taxon>
        <taxon>Leptocardii</taxon>
        <taxon>Amphioxiformes</taxon>
        <taxon>Branchiostomatidae</taxon>
        <taxon>Branchiostoma</taxon>
    </lineage>
</organism>
<reference evidence="16" key="1">
    <citation type="journal article" date="2008" name="Nature">
        <title>The amphioxus genome and the evolution of the chordate karyotype.</title>
        <authorList>
            <consortium name="US DOE Joint Genome Institute (JGI-PGF)"/>
            <person name="Putnam N.H."/>
            <person name="Butts T."/>
            <person name="Ferrier D.E.K."/>
            <person name="Furlong R.F."/>
            <person name="Hellsten U."/>
            <person name="Kawashima T."/>
            <person name="Robinson-Rechavi M."/>
            <person name="Shoguchi E."/>
            <person name="Terry A."/>
            <person name="Yu J.-K."/>
            <person name="Benito-Gutierrez E.L."/>
            <person name="Dubchak I."/>
            <person name="Garcia-Fernandez J."/>
            <person name="Gibson-Brown J.J."/>
            <person name="Grigoriev I.V."/>
            <person name="Horton A.C."/>
            <person name="de Jong P.J."/>
            <person name="Jurka J."/>
            <person name="Kapitonov V.V."/>
            <person name="Kohara Y."/>
            <person name="Kuroki Y."/>
            <person name="Lindquist E."/>
            <person name="Lucas S."/>
            <person name="Osoegawa K."/>
            <person name="Pennacchio L.A."/>
            <person name="Salamov A.A."/>
            <person name="Satou Y."/>
            <person name="Sauka-Spengler T."/>
            <person name="Schmutz J."/>
            <person name="Shin-I T."/>
            <person name="Toyoda A."/>
            <person name="Bronner-Fraser M."/>
            <person name="Fujiyama A."/>
            <person name="Holland L.Z."/>
            <person name="Holland P.W.H."/>
            <person name="Satoh N."/>
            <person name="Rokhsar D.S."/>
        </authorList>
    </citation>
    <scope>NUCLEOTIDE SEQUENCE [LARGE SCALE GENOMIC DNA]</scope>
    <source>
        <strain evidence="16">S238N-H82</strain>
        <tissue evidence="16">Testes</tissue>
    </source>
</reference>
<dbReference type="Gene3D" id="3.40.390.10">
    <property type="entry name" value="Collagenase (Catalytic Domain)"/>
    <property type="match status" value="1"/>
</dbReference>
<keyword evidence="8 12" id="KW-0106">Calcium</keyword>
<evidence type="ECO:0000256" key="7">
    <source>
        <dbReference type="ARBA" id="ARBA00022833"/>
    </source>
</evidence>
<dbReference type="InterPro" id="IPR001818">
    <property type="entry name" value="Pept_M10_metallopeptidase"/>
</dbReference>
<keyword evidence="4" id="KW-0732">Signal</keyword>
<keyword evidence="10" id="KW-0865">Zymogen</keyword>
<feature type="binding site" evidence="12">
    <location>
        <position position="430"/>
    </location>
    <ligand>
        <name>Ca(2+)</name>
        <dbReference type="ChEBI" id="CHEBI:29108"/>
        <label>5</label>
    </ligand>
</feature>
<dbReference type="SUPFAM" id="SSF55486">
    <property type="entry name" value="Metalloproteases ('zincins'), catalytic domain"/>
    <property type="match status" value="1"/>
</dbReference>
<evidence type="ECO:0000256" key="1">
    <source>
        <dbReference type="ARBA" id="ARBA00010370"/>
    </source>
</evidence>
<dbReference type="InterPro" id="IPR018486">
    <property type="entry name" value="Hemopexin_CS"/>
</dbReference>
<feature type="binding site" evidence="12">
    <location>
        <position position="336"/>
    </location>
    <ligand>
        <name>Ca(2+)</name>
        <dbReference type="ChEBI" id="CHEBI:29108"/>
        <label>4</label>
    </ligand>
</feature>
<evidence type="ECO:0000256" key="4">
    <source>
        <dbReference type="ARBA" id="ARBA00022729"/>
    </source>
</evidence>
<dbReference type="GO" id="GO:0006508">
    <property type="term" value="P:proteolysis"/>
    <property type="evidence" value="ECO:0007669"/>
    <property type="project" value="UniProtKB-KW"/>
</dbReference>
<dbReference type="PROSITE" id="PS00024">
    <property type="entry name" value="HEMOPEXIN"/>
    <property type="match status" value="1"/>
</dbReference>
<dbReference type="SUPFAM" id="SSF50923">
    <property type="entry name" value="Hemopexin-like domain"/>
    <property type="match status" value="1"/>
</dbReference>
<evidence type="ECO:0000256" key="14">
    <source>
        <dbReference type="SAM" id="Phobius"/>
    </source>
</evidence>
<feature type="binding site" evidence="12">
    <location>
        <position position="385"/>
    </location>
    <ligand>
        <name>Ca(2+)</name>
        <dbReference type="ChEBI" id="CHEBI:29108"/>
        <label>5</label>
    </ligand>
</feature>
<feature type="repeat" description="Hemopexin" evidence="13">
    <location>
        <begin position="473"/>
        <end position="520"/>
    </location>
</feature>
<dbReference type="Gene3D" id="2.110.10.10">
    <property type="entry name" value="Hemopexin-like domain"/>
    <property type="match status" value="2"/>
</dbReference>
<evidence type="ECO:0000256" key="13">
    <source>
        <dbReference type="PROSITE-ProRule" id="PRU01011"/>
    </source>
</evidence>
<dbReference type="InterPro" id="IPR024079">
    <property type="entry name" value="MetalloPept_cat_dom_sf"/>
</dbReference>
<dbReference type="EMBL" id="GG666507">
    <property type="protein sequence ID" value="EEN61253.1"/>
    <property type="molecule type" value="Genomic_DNA"/>
</dbReference>
<dbReference type="InterPro" id="IPR036375">
    <property type="entry name" value="Hemopexin-like_dom_sf"/>
</dbReference>
<keyword evidence="14" id="KW-0812">Transmembrane</keyword>
<feature type="repeat" description="Hemopexin" evidence="13">
    <location>
        <begin position="424"/>
        <end position="472"/>
    </location>
</feature>
<dbReference type="Gene3D" id="3.10.450.10">
    <property type="match status" value="1"/>
</dbReference>
<evidence type="ECO:0000256" key="8">
    <source>
        <dbReference type="ARBA" id="ARBA00022837"/>
    </source>
</evidence>
<evidence type="ECO:0000256" key="6">
    <source>
        <dbReference type="ARBA" id="ARBA00022801"/>
    </source>
</evidence>
<dbReference type="PRINTS" id="PR00138">
    <property type="entry name" value="MATRIXIN"/>
</dbReference>
<evidence type="ECO:0000256" key="10">
    <source>
        <dbReference type="ARBA" id="ARBA00023145"/>
    </source>
</evidence>
<evidence type="ECO:0000256" key="12">
    <source>
        <dbReference type="PIRSR" id="PIRSR621190-2"/>
    </source>
</evidence>
<feature type="binding site" evidence="12">
    <location>
        <position position="255"/>
    </location>
    <ligand>
        <name>Zn(2+)</name>
        <dbReference type="ChEBI" id="CHEBI:29105"/>
        <label>1</label>
    </ligand>
</feature>
<keyword evidence="11" id="KW-1015">Disulfide bond</keyword>
<dbReference type="PROSITE" id="PS51642">
    <property type="entry name" value="HEMOPEXIN_2"/>
    <property type="match status" value="4"/>
</dbReference>
<dbReference type="InterPro" id="IPR018487">
    <property type="entry name" value="Hemopexin-like_repeat"/>
</dbReference>
<dbReference type="CDD" id="cd00094">
    <property type="entry name" value="HX"/>
    <property type="match status" value="1"/>
</dbReference>
<dbReference type="InterPro" id="IPR021190">
    <property type="entry name" value="Pept_M10A"/>
</dbReference>
<feature type="binding site" evidence="12">
    <location>
        <position position="210"/>
    </location>
    <ligand>
        <name>Ca(2+)</name>
        <dbReference type="ChEBI" id="CHEBI:29108"/>
        <label>1</label>
    </ligand>
</feature>
<evidence type="ECO:0000256" key="11">
    <source>
        <dbReference type="ARBA" id="ARBA00023157"/>
    </source>
</evidence>
<dbReference type="GO" id="GO:0004222">
    <property type="term" value="F:metalloendopeptidase activity"/>
    <property type="evidence" value="ECO:0007669"/>
    <property type="project" value="InterPro"/>
</dbReference>
<keyword evidence="3 12" id="KW-0479">Metal-binding</keyword>
<evidence type="ECO:0000256" key="9">
    <source>
        <dbReference type="ARBA" id="ARBA00023049"/>
    </source>
</evidence>
<feature type="binding site" evidence="12">
    <location>
        <position position="263"/>
    </location>
    <ligand>
        <name>Ca(2+)</name>
        <dbReference type="ChEBI" id="CHEBI:29108"/>
        <label>3</label>
    </ligand>
</feature>
<dbReference type="InterPro" id="IPR000585">
    <property type="entry name" value="Hemopexin-like_dom"/>
</dbReference>
<feature type="transmembrane region" description="Helical" evidence="14">
    <location>
        <begin position="86"/>
        <end position="104"/>
    </location>
</feature>
<keyword evidence="9" id="KW-0482">Metalloprotease</keyword>
<keyword evidence="7 12" id="KW-0862">Zinc</keyword>
<evidence type="ECO:0000256" key="5">
    <source>
        <dbReference type="ARBA" id="ARBA00022737"/>
    </source>
</evidence>
<feature type="repeat" description="Hemopexin" evidence="13">
    <location>
        <begin position="379"/>
        <end position="416"/>
    </location>
</feature>
<keyword evidence="6" id="KW-0378">Hydrolase</keyword>
<dbReference type="MEROPS" id="M10.011"/>
<dbReference type="SMART" id="SM00235">
    <property type="entry name" value="ZnMc"/>
    <property type="match status" value="1"/>
</dbReference>
<evidence type="ECO:0000256" key="2">
    <source>
        <dbReference type="ARBA" id="ARBA00022670"/>
    </source>
</evidence>
<dbReference type="InterPro" id="IPR006026">
    <property type="entry name" value="Peptidase_Metallo"/>
</dbReference>
<keyword evidence="14" id="KW-0472">Membrane</keyword>
<comment type="cofactor">
    <cofactor evidence="12">
        <name>Zn(2+)</name>
        <dbReference type="ChEBI" id="CHEBI:29105"/>
    </cofactor>
    <text evidence="12">Binds 2 Zn(2+) ions per subunit.</text>
</comment>
<dbReference type="PANTHER" id="PTHR10201:SF331">
    <property type="entry name" value="MATRIX METALLOPROTEINASE-14-LIKE ISOFORM X1"/>
    <property type="match status" value="1"/>
</dbReference>
<dbReference type="GO" id="GO:0008270">
    <property type="term" value="F:zinc ion binding"/>
    <property type="evidence" value="ECO:0007669"/>
    <property type="project" value="InterPro"/>
</dbReference>
<accession>C3YF09</accession>
<dbReference type="SMART" id="SM00120">
    <property type="entry name" value="HX"/>
    <property type="match status" value="4"/>
</dbReference>
<protein>
    <recommendedName>
        <fullName evidence="15">Peptidase metallopeptidase domain-containing protein</fullName>
    </recommendedName>
</protein>
<evidence type="ECO:0000259" key="15">
    <source>
        <dbReference type="SMART" id="SM00235"/>
    </source>
</evidence>
<feature type="domain" description="Peptidase metallopeptidase" evidence="15">
    <location>
        <begin position="189"/>
        <end position="301"/>
    </location>
</feature>
<proteinExistence type="inferred from homology"/>
<dbReference type="FunFam" id="3.40.390.10:FF:000173">
    <property type="match status" value="1"/>
</dbReference>
<dbReference type="AlphaFoldDB" id="C3YF09"/>
<dbReference type="Pfam" id="PF00045">
    <property type="entry name" value="Hemopexin"/>
    <property type="match status" value="4"/>
</dbReference>
<dbReference type="Pfam" id="PF00413">
    <property type="entry name" value="Peptidase_M10"/>
    <property type="match status" value="1"/>
</dbReference>
<keyword evidence="2" id="KW-0645">Protease</keyword>
<feature type="binding site" evidence="12">
    <location>
        <position position="338"/>
    </location>
    <ligand>
        <name>Ca(2+)</name>
        <dbReference type="ChEBI" id="CHEBI:29108"/>
        <label>5</label>
    </ligand>
</feature>
<feature type="binding site" evidence="12">
    <location>
        <position position="477"/>
    </location>
    <ligand>
        <name>Ca(2+)</name>
        <dbReference type="ChEBI" id="CHEBI:29108"/>
        <label>4</label>
    </ligand>
</feature>
<feature type="repeat" description="Hemopexin" evidence="13">
    <location>
        <begin position="332"/>
        <end position="378"/>
    </location>
</feature>
<evidence type="ECO:0000313" key="16">
    <source>
        <dbReference type="EMBL" id="EEN61253.1"/>
    </source>
</evidence>
<evidence type="ECO:0000256" key="3">
    <source>
        <dbReference type="ARBA" id="ARBA00022723"/>
    </source>
</evidence>
<sequence length="530" mass="61088">MTDQFQNQMADALNDGKPFDEYVPIAYKTQVVAGTNYTIRSSVLGPESRIGRVCPNKSYVRRWDQLVWSGRESEDRREDTKMRPRGFYLFLGAVLGLLGPSYHAQASEGGDVLAEYKNTVPLASAQTAPPGNGNPADYAGTEERQITGTADLEKEEDDDEDSFCGFDYTVDRSLAPTEPGRQRRQIAMYGNKWGKKHLTYRIINAPQGDDAERYRVQNTITRALKLWSDASPLSFYQAKEDEEADIMVKFTRGDHSDGYPFDGKVYRGALMRHKCMDVKWMKTISALPPEDRNAIQAMYGPCPRLEWNVRYMLESSRRSGRAPKQTRPNTCSAPYDAIFRGPDRKTYAMRGLYYWRLNDGNEIGRPMPLLIRHRWPGLPGNINAAVTSAYTGRTYFFKGNRIWRFKDSILDEYFPISHNETGLPRSPDAAFVWGPKHKIVVFKRSKFYIWNEFNRKVEPGYPKLIRKFFPGLPNNIDAAFQWKNRHTFFFKQGYYWRYDDEIGSIAKCYPRPVALYWSGCGGTSWERKQL</sequence>
<gene>
    <name evidence="16" type="ORF">BRAFLDRAFT_92283</name>
</gene>
<name>C3YF09_BRAFL</name>
<keyword evidence="14" id="KW-1133">Transmembrane helix</keyword>
<dbReference type="InParanoid" id="C3YF09"/>
<dbReference type="eggNOG" id="KOG1565">
    <property type="taxonomic scope" value="Eukaryota"/>
</dbReference>
<keyword evidence="5" id="KW-0677">Repeat</keyword>
<dbReference type="GO" id="GO:0031012">
    <property type="term" value="C:extracellular matrix"/>
    <property type="evidence" value="ECO:0007669"/>
    <property type="project" value="InterPro"/>
</dbReference>
<feature type="binding site" evidence="12">
    <location>
        <position position="245"/>
    </location>
    <ligand>
        <name>Ca(2+)</name>
        <dbReference type="ChEBI" id="CHEBI:29108"/>
        <label>2</label>
    </ligand>
</feature>
<dbReference type="PANTHER" id="PTHR10201">
    <property type="entry name" value="MATRIX METALLOPROTEINASE"/>
    <property type="match status" value="1"/>
</dbReference>